<evidence type="ECO:0000256" key="1">
    <source>
        <dbReference type="ARBA" id="ARBA00010333"/>
    </source>
</evidence>
<dbReference type="InterPro" id="IPR001638">
    <property type="entry name" value="Solute-binding_3/MltF_N"/>
</dbReference>
<sequence>MKFLATFFLILITCNDAWAVRKVRICSDRGLWYPFMMTERGEAKGMHIDIIRMAMKNMDVKLEITPLPWSRCLRDAQKGRYDGVATASYKDERAEFLIYPPDAKTAVKSQFRVSQVEYVVVTTTDNPYEYDGELKSIPQPVRTPKGYSIAEDLEKAGLFVSSTALGDKQTLQNLLRDNKGSVVTIPNVIQHLSKSPAFSGKLKISKTPIKSKSYFLAFAKQSRLTVDEMNQIWSEIARIREDNAIMTEIAEKY</sequence>
<dbReference type="SUPFAM" id="SSF53850">
    <property type="entry name" value="Periplasmic binding protein-like II"/>
    <property type="match status" value="1"/>
</dbReference>
<comment type="similarity">
    <text evidence="1">Belongs to the bacterial solute-binding protein 3 family.</text>
</comment>
<dbReference type="EMBL" id="NDXW01000001">
    <property type="protein sequence ID" value="RDH43300.1"/>
    <property type="molecule type" value="Genomic_DNA"/>
</dbReference>
<dbReference type="Proteomes" id="UP000257039">
    <property type="component" value="Unassembled WGS sequence"/>
</dbReference>
<evidence type="ECO:0000259" key="3">
    <source>
        <dbReference type="Pfam" id="PF00497"/>
    </source>
</evidence>
<evidence type="ECO:0000256" key="2">
    <source>
        <dbReference type="ARBA" id="ARBA00022729"/>
    </source>
</evidence>
<comment type="caution">
    <text evidence="4">The sequence shown here is derived from an EMBL/GenBank/DDBJ whole genome shotgun (WGS) entry which is preliminary data.</text>
</comment>
<accession>A0A4P9VMG0</accession>
<reference evidence="4 5" key="1">
    <citation type="submission" date="2017-04" db="EMBL/GenBank/DDBJ databases">
        <title>Draft genome sequence of Zooshikella ganghwensis VG4 isolated from Red Sea sediments.</title>
        <authorList>
            <person name="Rehman Z."/>
            <person name="Alam I."/>
            <person name="Kamau A."/>
            <person name="Bajic V."/>
            <person name="Leiknes T."/>
        </authorList>
    </citation>
    <scope>NUCLEOTIDE SEQUENCE [LARGE SCALE GENOMIC DNA]</scope>
    <source>
        <strain evidence="4 5">VG4</strain>
    </source>
</reference>
<dbReference type="PANTHER" id="PTHR35936">
    <property type="entry name" value="MEMBRANE-BOUND LYTIC MUREIN TRANSGLYCOSYLASE F"/>
    <property type="match status" value="1"/>
</dbReference>
<protein>
    <submittedName>
        <fullName evidence="4">Amino acid ABC transporter substrate-binding protein</fullName>
    </submittedName>
</protein>
<evidence type="ECO:0000313" key="4">
    <source>
        <dbReference type="EMBL" id="RDH43300.1"/>
    </source>
</evidence>
<dbReference type="Pfam" id="PF00497">
    <property type="entry name" value="SBP_bac_3"/>
    <property type="match status" value="1"/>
</dbReference>
<dbReference type="PANTHER" id="PTHR35936:SF25">
    <property type="entry name" value="ABC TRANSPORTER SUBSTRATE-BINDING PROTEIN"/>
    <property type="match status" value="1"/>
</dbReference>
<gene>
    <name evidence="4" type="ORF">B9G39_07515</name>
</gene>
<evidence type="ECO:0000313" key="5">
    <source>
        <dbReference type="Proteomes" id="UP000257039"/>
    </source>
</evidence>
<dbReference type="Gene3D" id="3.40.190.10">
    <property type="entry name" value="Periplasmic binding protein-like II"/>
    <property type="match status" value="2"/>
</dbReference>
<name>A0A4P9VMG0_9GAMM</name>
<keyword evidence="5" id="KW-1185">Reference proteome</keyword>
<keyword evidence="2" id="KW-0732">Signal</keyword>
<proteinExistence type="inferred from homology"/>
<organism evidence="4 5">
    <name type="scientific">Zooshikella ganghwensis</name>
    <dbReference type="NCBI Taxonomy" id="202772"/>
    <lineage>
        <taxon>Bacteria</taxon>
        <taxon>Pseudomonadati</taxon>
        <taxon>Pseudomonadota</taxon>
        <taxon>Gammaproteobacteria</taxon>
        <taxon>Oceanospirillales</taxon>
        <taxon>Zooshikellaceae</taxon>
        <taxon>Zooshikella</taxon>
    </lineage>
</organism>
<feature type="domain" description="Solute-binding protein family 3/N-terminal" evidence="3">
    <location>
        <begin position="32"/>
        <end position="236"/>
    </location>
</feature>
<dbReference type="AlphaFoldDB" id="A0A4P9VMG0"/>